<name>A0ACB9CUF0_CICIN</name>
<accession>A0ACB9CUF0</accession>
<dbReference type="EMBL" id="CM042013">
    <property type="protein sequence ID" value="KAI3737727.1"/>
    <property type="molecule type" value="Genomic_DNA"/>
</dbReference>
<reference evidence="2" key="1">
    <citation type="journal article" date="2022" name="Mol. Ecol. Resour.">
        <title>The genomes of chicory, endive, great burdock and yacon provide insights into Asteraceae palaeo-polyploidization history and plant inulin production.</title>
        <authorList>
            <person name="Fan W."/>
            <person name="Wang S."/>
            <person name="Wang H."/>
            <person name="Wang A."/>
            <person name="Jiang F."/>
            <person name="Liu H."/>
            <person name="Zhao H."/>
            <person name="Xu D."/>
            <person name="Zhang Y."/>
        </authorList>
    </citation>
    <scope>NUCLEOTIDE SEQUENCE [LARGE SCALE GENOMIC DNA]</scope>
    <source>
        <strain evidence="2">cv. Punajuju</strain>
    </source>
</reference>
<sequence length="413" mass="45907">MDAVYTTYRGNPSFSSSLLDEIYRSIDERDDEESTFFRETMRKKQSRLGGSKSSNGCFEDDHDERRACLIQKWMANKVCEKPVAGRRSTAELERSSMRRERDSACFNSSSSSCDSSCGGGFSSSEFDSMHGVLFKPKPIRTSVDQHEDPQPKVKHEGKFAKTKLKALKIYSDLKKVKQPISPGGRVAAFLNSLLTTGSTKKPKTSSATANTTASNSGVYAEAARSHLDRKSKSANASTCSSASSFSRSCLSNTPSSRGKLSNGMTRSVRFYPVSVIVDEDCQPCGHKSLHEEEAGLTSAKFAKSSFQKELKLNSSENSRHIQEAARKLLKNYQKKVECKLDSTRNNVDMKDAEYDEVEDELQSDDGKSDSSSDLFELDNFSSIGMHKYQEELPVYETTHLDTNRAIANGRFTQ</sequence>
<proteinExistence type="predicted"/>
<evidence type="ECO:0000313" key="1">
    <source>
        <dbReference type="EMBL" id="KAI3737727.1"/>
    </source>
</evidence>
<dbReference type="Proteomes" id="UP001055811">
    <property type="component" value="Linkage Group LG05"/>
</dbReference>
<gene>
    <name evidence="1" type="ORF">L2E82_27739</name>
</gene>
<evidence type="ECO:0000313" key="2">
    <source>
        <dbReference type="Proteomes" id="UP001055811"/>
    </source>
</evidence>
<keyword evidence="2" id="KW-1185">Reference proteome</keyword>
<comment type="caution">
    <text evidence="1">The sequence shown here is derived from an EMBL/GenBank/DDBJ whole genome shotgun (WGS) entry which is preliminary data.</text>
</comment>
<reference evidence="1 2" key="2">
    <citation type="journal article" date="2022" name="Mol. Ecol. Resour.">
        <title>The genomes of chicory, endive, great burdock and yacon provide insights into Asteraceae paleo-polyploidization history and plant inulin production.</title>
        <authorList>
            <person name="Fan W."/>
            <person name="Wang S."/>
            <person name="Wang H."/>
            <person name="Wang A."/>
            <person name="Jiang F."/>
            <person name="Liu H."/>
            <person name="Zhao H."/>
            <person name="Xu D."/>
            <person name="Zhang Y."/>
        </authorList>
    </citation>
    <scope>NUCLEOTIDE SEQUENCE [LARGE SCALE GENOMIC DNA]</scope>
    <source>
        <strain evidence="2">cv. Punajuju</strain>
        <tissue evidence="1">Leaves</tissue>
    </source>
</reference>
<organism evidence="1 2">
    <name type="scientific">Cichorium intybus</name>
    <name type="common">Chicory</name>
    <dbReference type="NCBI Taxonomy" id="13427"/>
    <lineage>
        <taxon>Eukaryota</taxon>
        <taxon>Viridiplantae</taxon>
        <taxon>Streptophyta</taxon>
        <taxon>Embryophyta</taxon>
        <taxon>Tracheophyta</taxon>
        <taxon>Spermatophyta</taxon>
        <taxon>Magnoliopsida</taxon>
        <taxon>eudicotyledons</taxon>
        <taxon>Gunneridae</taxon>
        <taxon>Pentapetalae</taxon>
        <taxon>asterids</taxon>
        <taxon>campanulids</taxon>
        <taxon>Asterales</taxon>
        <taxon>Asteraceae</taxon>
        <taxon>Cichorioideae</taxon>
        <taxon>Cichorieae</taxon>
        <taxon>Cichoriinae</taxon>
        <taxon>Cichorium</taxon>
    </lineage>
</organism>
<protein>
    <submittedName>
        <fullName evidence="1">Uncharacterized protein</fullName>
    </submittedName>
</protein>